<dbReference type="Gene3D" id="3.30.60.90">
    <property type="match status" value="2"/>
</dbReference>
<evidence type="ECO:0000256" key="10">
    <source>
        <dbReference type="PROSITE-ProRule" id="PRU00228"/>
    </source>
</evidence>
<evidence type="ECO:0000256" key="3">
    <source>
        <dbReference type="ARBA" id="ARBA00022490"/>
    </source>
</evidence>
<dbReference type="PANTHER" id="PTHR24202:SF4">
    <property type="entry name" value="E3 UBIQUITIN-PROTEIN LIGASE MIB2-RELATED"/>
    <property type="match status" value="1"/>
</dbReference>
<dbReference type="Pfam" id="PF18346">
    <property type="entry name" value="SH3_15"/>
    <property type="match status" value="2"/>
</dbReference>
<dbReference type="InterPro" id="IPR037252">
    <property type="entry name" value="Mib_Herc2_sf"/>
</dbReference>
<dbReference type="AlphaFoldDB" id="A0AAV2IP90"/>
<dbReference type="FunFam" id="2.30.30.40:FF:000078">
    <property type="entry name" value="Putative e3 ubiquitin-protein ligase mib2"/>
    <property type="match status" value="2"/>
</dbReference>
<evidence type="ECO:0000256" key="6">
    <source>
        <dbReference type="ARBA" id="ARBA00022737"/>
    </source>
</evidence>
<dbReference type="GO" id="GO:0016567">
    <property type="term" value="P:protein ubiquitination"/>
    <property type="evidence" value="ECO:0007669"/>
    <property type="project" value="InterPro"/>
</dbReference>
<sequence length="622" mass="69439">GDEDGGEGHVGTLVGVDDLDKSAEVVWDSGTRKTYSAGRGDAFELCVFDNAQSGIRHPNITCDECDEVGIHGIRWKCTVCFDYDLCSSCYHSDKHDAQHEFWRIDTVQSKRFKVARRCESAKVQAKGIFTGAIVCRGQDWQWTDQDGGGGSEGNVLSIGDWDANKSKRSLASVQWSNRTTQSYRLGHAGKVDLKLTKAAFGQAYYKLHLPILGRVESTLCKFAMGEKVTCLCKIDILKVFQEKLGRWNEAMTMYNTLAGTIIDVNDTNEVEVQYDDGVKVWYSQDVLTTAEADEIDSAPSLSTSEDDDVENLELGCRVVRGPDWKWGSQDGGEGHVGTIVDIWSRDGSGVPENCAVVLWDSGKTRTYRVGEHEKYDLCVYDNSPIGIKHPSVTCDECQECIAGIRWKCTECFNYDLCSTCYNSDKHDTEHEFWRIDTVCSERVKVSRRCDSEKSQARGIFTGAVVCRGQDWKWNDQDGGEGKEGKVLSIGDWDPNTSMRSLVSVQWSVGTTENYRLGHLGKVDLMYSKSAIGGSYYKSHQPILGKPEFTKCKFNIGDKVECSCPIDSLKEFQENKGAWRQEMSSYISSIGTIVAINDDREVQVQYDDGANVCFHQDVLRGAK</sequence>
<dbReference type="Pfam" id="PF00569">
    <property type="entry name" value="ZZ"/>
    <property type="match status" value="2"/>
</dbReference>
<evidence type="ECO:0000256" key="7">
    <source>
        <dbReference type="ARBA" id="ARBA00022771"/>
    </source>
</evidence>
<evidence type="ECO:0000256" key="1">
    <source>
        <dbReference type="ARBA" id="ARBA00004496"/>
    </source>
</evidence>
<dbReference type="FunFam" id="3.30.60.90:FF:000004">
    <property type="entry name" value="Putative E3 ubiquitin-protein ligase MIB2"/>
    <property type="match status" value="1"/>
</dbReference>
<evidence type="ECO:0000256" key="4">
    <source>
        <dbReference type="ARBA" id="ARBA00022679"/>
    </source>
</evidence>
<dbReference type="InterPro" id="IPR040847">
    <property type="entry name" value="SH3_15"/>
</dbReference>
<feature type="domain" description="ZZ-type" evidence="11">
    <location>
        <begin position="389"/>
        <end position="440"/>
    </location>
</feature>
<evidence type="ECO:0000313" key="14">
    <source>
        <dbReference type="Proteomes" id="UP001497497"/>
    </source>
</evidence>
<gene>
    <name evidence="13" type="ORF">GSLYS_00021443001</name>
</gene>
<dbReference type="GO" id="GO:0004842">
    <property type="term" value="F:ubiquitin-protein transferase activity"/>
    <property type="evidence" value="ECO:0007669"/>
    <property type="project" value="InterPro"/>
</dbReference>
<dbReference type="FunFam" id="2.30.30.40:FF:000044">
    <property type="entry name" value="E3 ubiquitin-protein ligase MIB2, putative"/>
    <property type="match status" value="1"/>
</dbReference>
<feature type="domain" description="MIB/HERC2" evidence="12">
    <location>
        <begin position="120"/>
        <end position="199"/>
    </location>
</feature>
<evidence type="ECO:0000259" key="12">
    <source>
        <dbReference type="PROSITE" id="PS51416"/>
    </source>
</evidence>
<evidence type="ECO:0000256" key="8">
    <source>
        <dbReference type="ARBA" id="ARBA00022786"/>
    </source>
</evidence>
<keyword evidence="6" id="KW-0677">Repeat</keyword>
<evidence type="ECO:0000256" key="9">
    <source>
        <dbReference type="ARBA" id="ARBA00022833"/>
    </source>
</evidence>
<protein>
    <recommendedName>
        <fullName evidence="15">RING-type E3 ubiquitin transferase</fullName>
    </recommendedName>
</protein>
<feature type="domain" description="MIB/HERC2" evidence="12">
    <location>
        <begin position="451"/>
        <end position="530"/>
    </location>
</feature>
<dbReference type="EMBL" id="CAXITT010001186">
    <property type="protein sequence ID" value="CAL1548126.1"/>
    <property type="molecule type" value="Genomic_DNA"/>
</dbReference>
<dbReference type="GO" id="GO:0008270">
    <property type="term" value="F:zinc ion binding"/>
    <property type="evidence" value="ECO:0007669"/>
    <property type="project" value="UniProtKB-KW"/>
</dbReference>
<reference evidence="13 14" key="1">
    <citation type="submission" date="2024-04" db="EMBL/GenBank/DDBJ databases">
        <authorList>
            <consortium name="Genoscope - CEA"/>
            <person name="William W."/>
        </authorList>
    </citation>
    <scope>NUCLEOTIDE SEQUENCE [LARGE SCALE GENOMIC DNA]</scope>
</reference>
<proteinExistence type="predicted"/>
<evidence type="ECO:0008006" key="15">
    <source>
        <dbReference type="Google" id="ProtNLM"/>
    </source>
</evidence>
<keyword evidence="7 10" id="KW-0863">Zinc-finger</keyword>
<feature type="non-terminal residue" evidence="13">
    <location>
        <position position="622"/>
    </location>
</feature>
<dbReference type="SUPFAM" id="SSF57850">
    <property type="entry name" value="RING/U-box"/>
    <property type="match status" value="2"/>
</dbReference>
<dbReference type="PROSITE" id="PS51416">
    <property type="entry name" value="MIB_HERC2"/>
    <property type="match status" value="4"/>
</dbReference>
<feature type="non-terminal residue" evidence="13">
    <location>
        <position position="1"/>
    </location>
</feature>
<keyword evidence="3" id="KW-0963">Cytoplasm</keyword>
<dbReference type="Pfam" id="PF06701">
    <property type="entry name" value="MIB_HERC2"/>
    <property type="match status" value="3"/>
</dbReference>
<comment type="pathway">
    <text evidence="2">Protein modification; protein ubiquitination.</text>
</comment>
<organism evidence="13 14">
    <name type="scientific">Lymnaea stagnalis</name>
    <name type="common">Great pond snail</name>
    <name type="synonym">Helix stagnalis</name>
    <dbReference type="NCBI Taxonomy" id="6523"/>
    <lineage>
        <taxon>Eukaryota</taxon>
        <taxon>Metazoa</taxon>
        <taxon>Spiralia</taxon>
        <taxon>Lophotrochozoa</taxon>
        <taxon>Mollusca</taxon>
        <taxon>Gastropoda</taxon>
        <taxon>Heterobranchia</taxon>
        <taxon>Euthyneura</taxon>
        <taxon>Panpulmonata</taxon>
        <taxon>Hygrophila</taxon>
        <taxon>Lymnaeoidea</taxon>
        <taxon>Lymnaeidae</taxon>
        <taxon>Lymnaea</taxon>
    </lineage>
</organism>
<keyword evidence="8" id="KW-0833">Ubl conjugation pathway</keyword>
<dbReference type="InterPro" id="IPR000433">
    <property type="entry name" value="Znf_ZZ"/>
</dbReference>
<comment type="subcellular location">
    <subcellularLocation>
        <location evidence="1">Cytoplasm</location>
    </subcellularLocation>
</comment>
<dbReference type="InterPro" id="IPR043145">
    <property type="entry name" value="Znf_ZZ_sf"/>
</dbReference>
<dbReference type="PROSITE" id="PS50135">
    <property type="entry name" value="ZF_ZZ_2"/>
    <property type="match status" value="2"/>
</dbReference>
<dbReference type="Gene3D" id="2.30.30.40">
    <property type="entry name" value="SH3 Domains"/>
    <property type="match status" value="4"/>
</dbReference>
<keyword evidence="5" id="KW-0479">Metal-binding</keyword>
<dbReference type="InterPro" id="IPR010606">
    <property type="entry name" value="Mib_Herc2"/>
</dbReference>
<name>A0AAV2IP90_LYMST</name>
<accession>A0AAV2IP90</accession>
<evidence type="ECO:0000259" key="11">
    <source>
        <dbReference type="PROSITE" id="PS50135"/>
    </source>
</evidence>
<dbReference type="SMART" id="SM00291">
    <property type="entry name" value="ZnF_ZZ"/>
    <property type="match status" value="2"/>
</dbReference>
<keyword evidence="4" id="KW-0808">Transferase</keyword>
<evidence type="ECO:0000256" key="5">
    <source>
        <dbReference type="ARBA" id="ARBA00022723"/>
    </source>
</evidence>
<dbReference type="PANTHER" id="PTHR24202">
    <property type="entry name" value="E3 UBIQUITIN-PROTEIN LIGASE MIB2"/>
    <property type="match status" value="1"/>
</dbReference>
<comment type="caution">
    <text evidence="13">The sequence shown here is derived from an EMBL/GenBank/DDBJ whole genome shotgun (WGS) entry which is preliminary data.</text>
</comment>
<keyword evidence="9" id="KW-0862">Zinc</keyword>
<keyword evidence="14" id="KW-1185">Reference proteome</keyword>
<feature type="domain" description="ZZ-type" evidence="11">
    <location>
        <begin position="57"/>
        <end position="109"/>
    </location>
</feature>
<dbReference type="PROSITE" id="PS01357">
    <property type="entry name" value="ZF_ZZ_1"/>
    <property type="match status" value="2"/>
</dbReference>
<dbReference type="GO" id="GO:0005737">
    <property type="term" value="C:cytoplasm"/>
    <property type="evidence" value="ECO:0007669"/>
    <property type="project" value="UniProtKB-SubCell"/>
</dbReference>
<feature type="domain" description="MIB/HERC2" evidence="12">
    <location>
        <begin position="304"/>
        <end position="383"/>
    </location>
</feature>
<evidence type="ECO:0000313" key="13">
    <source>
        <dbReference type="EMBL" id="CAL1548126.1"/>
    </source>
</evidence>
<evidence type="ECO:0000256" key="2">
    <source>
        <dbReference type="ARBA" id="ARBA00004906"/>
    </source>
</evidence>
<dbReference type="Proteomes" id="UP001497497">
    <property type="component" value="Unassembled WGS sequence"/>
</dbReference>
<feature type="domain" description="MIB/HERC2" evidence="12">
    <location>
        <begin position="1"/>
        <end position="51"/>
    </location>
</feature>
<dbReference type="SUPFAM" id="SSF159034">
    <property type="entry name" value="Mib/herc2 domain-like"/>
    <property type="match status" value="4"/>
</dbReference>